<gene>
    <name evidence="1" type="ORF">RUM44_001300</name>
</gene>
<dbReference type="Proteomes" id="UP001359485">
    <property type="component" value="Unassembled WGS sequence"/>
</dbReference>
<reference evidence="1 2" key="1">
    <citation type="submission" date="2023-09" db="EMBL/GenBank/DDBJ databases">
        <title>Genomes of two closely related lineages of the louse Polyplax serrata with different host specificities.</title>
        <authorList>
            <person name="Martinu J."/>
            <person name="Tarabai H."/>
            <person name="Stefka J."/>
            <person name="Hypsa V."/>
        </authorList>
    </citation>
    <scope>NUCLEOTIDE SEQUENCE [LARGE SCALE GENOMIC DNA]</scope>
    <source>
        <strain evidence="1">98ZLc_SE</strain>
    </source>
</reference>
<protein>
    <submittedName>
        <fullName evidence="1">Uncharacterized protein</fullName>
    </submittedName>
</protein>
<sequence length="133" mass="14597">MWKETYYGKQLISLVSDKEVKVQRNIEPFRNEAGKVGQLGSGTCEKGPEGPKCQFQAKFQAGSNWQGIKVPHPRGRVLWAPIGPAACMRAAHARGPQADSSSAYVQWPFVMLRGLGNWVNLKVGDKVEVSVGD</sequence>
<comment type="caution">
    <text evidence="1">The sequence shown here is derived from an EMBL/GenBank/DDBJ whole genome shotgun (WGS) entry which is preliminary data.</text>
</comment>
<proteinExistence type="predicted"/>
<accession>A0ABR1AJL5</accession>
<dbReference type="EMBL" id="JAWJWF010000047">
    <property type="protein sequence ID" value="KAK6621493.1"/>
    <property type="molecule type" value="Genomic_DNA"/>
</dbReference>
<name>A0ABR1AJL5_POLSC</name>
<evidence type="ECO:0000313" key="2">
    <source>
        <dbReference type="Proteomes" id="UP001359485"/>
    </source>
</evidence>
<organism evidence="1 2">
    <name type="scientific">Polyplax serrata</name>
    <name type="common">Common mouse louse</name>
    <dbReference type="NCBI Taxonomy" id="468196"/>
    <lineage>
        <taxon>Eukaryota</taxon>
        <taxon>Metazoa</taxon>
        <taxon>Ecdysozoa</taxon>
        <taxon>Arthropoda</taxon>
        <taxon>Hexapoda</taxon>
        <taxon>Insecta</taxon>
        <taxon>Pterygota</taxon>
        <taxon>Neoptera</taxon>
        <taxon>Paraneoptera</taxon>
        <taxon>Psocodea</taxon>
        <taxon>Troctomorpha</taxon>
        <taxon>Phthiraptera</taxon>
        <taxon>Anoplura</taxon>
        <taxon>Polyplacidae</taxon>
        <taxon>Polyplax</taxon>
    </lineage>
</organism>
<evidence type="ECO:0000313" key="1">
    <source>
        <dbReference type="EMBL" id="KAK6621493.1"/>
    </source>
</evidence>
<keyword evidence="2" id="KW-1185">Reference proteome</keyword>